<dbReference type="GO" id="GO:0032196">
    <property type="term" value="P:transposition"/>
    <property type="evidence" value="ECO:0007669"/>
    <property type="project" value="TreeGrafter"/>
</dbReference>
<dbReference type="RefSeq" id="WP_078755355.1">
    <property type="nucleotide sequence ID" value="NZ_FUWO01000003.1"/>
</dbReference>
<evidence type="ECO:0000259" key="1">
    <source>
        <dbReference type="Pfam" id="PF13936"/>
    </source>
</evidence>
<reference evidence="3" key="1">
    <citation type="submission" date="2017-02" db="EMBL/GenBank/DDBJ databases">
        <authorList>
            <person name="Varghese N."/>
            <person name="Submissions S."/>
        </authorList>
    </citation>
    <scope>NUCLEOTIDE SEQUENCE [LARGE SCALE GENOMIC DNA]</scope>
    <source>
        <strain evidence="3">DSM 15739</strain>
    </source>
</reference>
<sequence length="123" mass="14366">MSTGNYNTNQTRSFTHLDFKERQLIEKWLNEDVNKAEIGRRLGRNRSTIHREINRGKVEQIKQINGYNKKVTVYYSDSGQSIYEKRRAKSVRKRLFLSRALSSLRWKMPSQKGGLKGNSVSTT</sequence>
<organism evidence="2 3">
    <name type="scientific">Globicatella sulfidifaciens DSM 15739</name>
    <dbReference type="NCBI Taxonomy" id="1121925"/>
    <lineage>
        <taxon>Bacteria</taxon>
        <taxon>Bacillati</taxon>
        <taxon>Bacillota</taxon>
        <taxon>Bacilli</taxon>
        <taxon>Lactobacillales</taxon>
        <taxon>Aerococcaceae</taxon>
        <taxon>Globicatella</taxon>
    </lineage>
</organism>
<evidence type="ECO:0000313" key="2">
    <source>
        <dbReference type="EMBL" id="SJZ36525.1"/>
    </source>
</evidence>
<evidence type="ECO:0000313" key="3">
    <source>
        <dbReference type="Proteomes" id="UP000189941"/>
    </source>
</evidence>
<dbReference type="PANTHER" id="PTHR10948">
    <property type="entry name" value="TRANSPOSASE"/>
    <property type="match status" value="1"/>
</dbReference>
<dbReference type="InterPro" id="IPR051917">
    <property type="entry name" value="Transposase-Integrase"/>
</dbReference>
<dbReference type="AlphaFoldDB" id="A0A1T4K2I5"/>
<dbReference type="InterPro" id="IPR013324">
    <property type="entry name" value="RNA_pol_sigma_r3/r4-like"/>
</dbReference>
<keyword evidence="3" id="KW-1185">Reference proteome</keyword>
<dbReference type="PANTHER" id="PTHR10948:SF23">
    <property type="entry name" value="TRANSPOSASE INSI FOR INSERTION SEQUENCE ELEMENT IS30A-RELATED"/>
    <property type="match status" value="1"/>
</dbReference>
<accession>A0A1T4K2I5</accession>
<protein>
    <submittedName>
        <fullName evidence="2">Transposase and inactivated derivatives, IS30 family</fullName>
    </submittedName>
</protein>
<dbReference type="GO" id="GO:0004803">
    <property type="term" value="F:transposase activity"/>
    <property type="evidence" value="ECO:0007669"/>
    <property type="project" value="TreeGrafter"/>
</dbReference>
<dbReference type="STRING" id="1121925.SAMN02746011_00526"/>
<name>A0A1T4K2I5_9LACT</name>
<proteinExistence type="predicted"/>
<dbReference type="InterPro" id="IPR025246">
    <property type="entry name" value="IS30-like_HTH"/>
</dbReference>
<dbReference type="GO" id="GO:0005829">
    <property type="term" value="C:cytosol"/>
    <property type="evidence" value="ECO:0007669"/>
    <property type="project" value="TreeGrafter"/>
</dbReference>
<feature type="domain" description="Transposase IS30-like HTH" evidence="1">
    <location>
        <begin position="14"/>
        <end position="56"/>
    </location>
</feature>
<gene>
    <name evidence="2" type="ORF">SAMN02746011_00526</name>
</gene>
<dbReference type="EMBL" id="FUWO01000003">
    <property type="protein sequence ID" value="SJZ36525.1"/>
    <property type="molecule type" value="Genomic_DNA"/>
</dbReference>
<dbReference type="Proteomes" id="UP000189941">
    <property type="component" value="Unassembled WGS sequence"/>
</dbReference>
<dbReference type="SUPFAM" id="SSF88659">
    <property type="entry name" value="Sigma3 and sigma4 domains of RNA polymerase sigma factors"/>
    <property type="match status" value="1"/>
</dbReference>
<dbReference type="OrthoDB" id="2168138at2"/>
<dbReference type="Pfam" id="PF13936">
    <property type="entry name" value="HTH_38"/>
    <property type="match status" value="1"/>
</dbReference>